<proteinExistence type="predicted"/>
<reference evidence="2 3" key="1">
    <citation type="journal article" date="2019" name="Commun. Biol.">
        <title>The bagworm genome reveals a unique fibroin gene that provides high tensile strength.</title>
        <authorList>
            <person name="Kono N."/>
            <person name="Nakamura H."/>
            <person name="Ohtoshi R."/>
            <person name="Tomita M."/>
            <person name="Numata K."/>
            <person name="Arakawa K."/>
        </authorList>
    </citation>
    <scope>NUCLEOTIDE SEQUENCE [LARGE SCALE GENOMIC DNA]</scope>
</reference>
<accession>A0A4C1XX39</accession>
<evidence type="ECO:0000313" key="2">
    <source>
        <dbReference type="EMBL" id="GBP68136.1"/>
    </source>
</evidence>
<keyword evidence="3" id="KW-1185">Reference proteome</keyword>
<dbReference type="Proteomes" id="UP000299102">
    <property type="component" value="Unassembled WGS sequence"/>
</dbReference>
<feature type="region of interest" description="Disordered" evidence="1">
    <location>
        <begin position="34"/>
        <end position="93"/>
    </location>
</feature>
<evidence type="ECO:0000313" key="3">
    <source>
        <dbReference type="Proteomes" id="UP000299102"/>
    </source>
</evidence>
<comment type="caution">
    <text evidence="2">The sequence shown here is derived from an EMBL/GenBank/DDBJ whole genome shotgun (WGS) entry which is preliminary data.</text>
</comment>
<organism evidence="2 3">
    <name type="scientific">Eumeta variegata</name>
    <name type="common">Bagworm moth</name>
    <name type="synonym">Eumeta japonica</name>
    <dbReference type="NCBI Taxonomy" id="151549"/>
    <lineage>
        <taxon>Eukaryota</taxon>
        <taxon>Metazoa</taxon>
        <taxon>Ecdysozoa</taxon>
        <taxon>Arthropoda</taxon>
        <taxon>Hexapoda</taxon>
        <taxon>Insecta</taxon>
        <taxon>Pterygota</taxon>
        <taxon>Neoptera</taxon>
        <taxon>Endopterygota</taxon>
        <taxon>Lepidoptera</taxon>
        <taxon>Glossata</taxon>
        <taxon>Ditrysia</taxon>
        <taxon>Tineoidea</taxon>
        <taxon>Psychidae</taxon>
        <taxon>Oiketicinae</taxon>
        <taxon>Eumeta</taxon>
    </lineage>
</organism>
<protein>
    <submittedName>
        <fullName evidence="2">Uncharacterized protein</fullName>
    </submittedName>
</protein>
<gene>
    <name evidence="2" type="ORF">EVAR_46299_1</name>
</gene>
<sequence length="93" mass="10452">MFKTERSKKSIVDLEATTPYASVQISNFLYLYNSPSRGRVHEKRPTTGGEPSSPHDSATVQQKPTRMMGEKKARCDYEHATGPPAPRRRAPPH</sequence>
<name>A0A4C1XX39_EUMVA</name>
<dbReference type="EMBL" id="BGZK01001002">
    <property type="protein sequence ID" value="GBP68136.1"/>
    <property type="molecule type" value="Genomic_DNA"/>
</dbReference>
<feature type="compositionally biased region" description="Basic and acidic residues" evidence="1">
    <location>
        <begin position="68"/>
        <end position="79"/>
    </location>
</feature>
<feature type="compositionally biased region" description="Polar residues" evidence="1">
    <location>
        <begin position="54"/>
        <end position="64"/>
    </location>
</feature>
<evidence type="ECO:0000256" key="1">
    <source>
        <dbReference type="SAM" id="MobiDB-lite"/>
    </source>
</evidence>
<dbReference type="AlphaFoldDB" id="A0A4C1XX39"/>